<evidence type="ECO:0000313" key="11">
    <source>
        <dbReference type="Proteomes" id="UP000218767"/>
    </source>
</evidence>
<dbReference type="Pfam" id="PF02687">
    <property type="entry name" value="FtsX"/>
    <property type="match status" value="1"/>
</dbReference>
<feature type="transmembrane region" description="Helical" evidence="7">
    <location>
        <begin position="56"/>
        <end position="78"/>
    </location>
</feature>
<dbReference type="EMBL" id="NVUL01000059">
    <property type="protein sequence ID" value="PCI76283.1"/>
    <property type="molecule type" value="Genomic_DNA"/>
</dbReference>
<dbReference type="PANTHER" id="PTHR30572">
    <property type="entry name" value="MEMBRANE COMPONENT OF TRANSPORTER-RELATED"/>
    <property type="match status" value="1"/>
</dbReference>
<evidence type="ECO:0000256" key="2">
    <source>
        <dbReference type="ARBA" id="ARBA00022475"/>
    </source>
</evidence>
<feature type="domain" description="ABC3 transporter permease C-terminal" evidence="8">
    <location>
        <begin position="332"/>
        <end position="446"/>
    </location>
</feature>
<feature type="non-terminal residue" evidence="10">
    <location>
        <position position="1"/>
    </location>
</feature>
<evidence type="ECO:0000256" key="7">
    <source>
        <dbReference type="SAM" id="Phobius"/>
    </source>
</evidence>
<evidence type="ECO:0000256" key="6">
    <source>
        <dbReference type="ARBA" id="ARBA00038076"/>
    </source>
</evidence>
<comment type="caution">
    <text evidence="10">The sequence shown here is derived from an EMBL/GenBank/DDBJ whole genome shotgun (WGS) entry which is preliminary data.</text>
</comment>
<evidence type="ECO:0000313" key="10">
    <source>
        <dbReference type="EMBL" id="PCI76283.1"/>
    </source>
</evidence>
<keyword evidence="5 7" id="KW-0472">Membrane</keyword>
<comment type="similarity">
    <text evidence="6">Belongs to the ABC-4 integral membrane protein family.</text>
</comment>
<dbReference type="InterPro" id="IPR003838">
    <property type="entry name" value="ABC3_permease_C"/>
</dbReference>
<keyword evidence="3 7" id="KW-0812">Transmembrane</keyword>
<dbReference type="Proteomes" id="UP000218767">
    <property type="component" value="Unassembled WGS sequence"/>
</dbReference>
<feature type="domain" description="MacB-like periplasmic core" evidence="9">
    <location>
        <begin position="63"/>
        <end position="287"/>
    </location>
</feature>
<name>A0A2A4X0Z7_9GAMM</name>
<evidence type="ECO:0000259" key="8">
    <source>
        <dbReference type="Pfam" id="PF02687"/>
    </source>
</evidence>
<gene>
    <name evidence="10" type="ORF">COB20_10895</name>
</gene>
<sequence length="454" mass="49331">SLNIGVLTVMILLMLTLWLISGVFAAWRVSSKDITETLGHDSKGSASKQTNRITRALVGTQVVLSFFLLVLSGSYLFVFQNAASTFEMKDADLLVSGQINLSSELYSAPRQREIYRQSLKQQILSDNDFQDLSYSSVLPGNGSGRVQAYLENPDGVAGQSAPIHAVNWVDSSFFDTFEFEMIGGRAFNQFDSPDAEPVIIVDQAFVDSMGIDESIVGRSIYLRSTLRLNNANDNAVLVRIVGIAPYLGPDNSQSSITPRIYRPLSQNSPTAFRIIVKLHPQTSASLAELERKIKIASSSIDRDLSIYNFQPVSAIRERDSSLARLLLSVFSSVAVGALILAVIGVYGLISRSVYSRRSEIGIRRAIGSSDFNIIWLFLRQALIYLSAGVVIGGGLALLVVNVTSTTVLGGGLLASLLSVFVIVTCLVGALLIFASYMPARRVVAMEPGEALHYD</sequence>
<dbReference type="GO" id="GO:0005886">
    <property type="term" value="C:plasma membrane"/>
    <property type="evidence" value="ECO:0007669"/>
    <property type="project" value="UniProtKB-SubCell"/>
</dbReference>
<feature type="transmembrane region" description="Helical" evidence="7">
    <location>
        <begin position="381"/>
        <end position="400"/>
    </location>
</feature>
<proteinExistence type="inferred from homology"/>
<organism evidence="10 11">
    <name type="scientific">SAR86 cluster bacterium</name>
    <dbReference type="NCBI Taxonomy" id="2030880"/>
    <lineage>
        <taxon>Bacteria</taxon>
        <taxon>Pseudomonadati</taxon>
        <taxon>Pseudomonadota</taxon>
        <taxon>Gammaproteobacteria</taxon>
        <taxon>SAR86 cluster</taxon>
    </lineage>
</organism>
<keyword evidence="4 7" id="KW-1133">Transmembrane helix</keyword>
<evidence type="ECO:0000256" key="3">
    <source>
        <dbReference type="ARBA" id="ARBA00022692"/>
    </source>
</evidence>
<evidence type="ECO:0000256" key="5">
    <source>
        <dbReference type="ARBA" id="ARBA00023136"/>
    </source>
</evidence>
<dbReference type="Pfam" id="PF12704">
    <property type="entry name" value="MacB_PCD"/>
    <property type="match status" value="1"/>
</dbReference>
<accession>A0A2A4X0Z7</accession>
<evidence type="ECO:0008006" key="12">
    <source>
        <dbReference type="Google" id="ProtNLM"/>
    </source>
</evidence>
<dbReference type="InterPro" id="IPR025857">
    <property type="entry name" value="MacB_PCD"/>
</dbReference>
<reference evidence="11" key="1">
    <citation type="submission" date="2017-08" db="EMBL/GenBank/DDBJ databases">
        <title>A dynamic microbial community with high functional redundancy inhabits the cold, oxic subseafloor aquifer.</title>
        <authorList>
            <person name="Tully B.J."/>
            <person name="Wheat C.G."/>
            <person name="Glazer B.T."/>
            <person name="Huber J.A."/>
        </authorList>
    </citation>
    <scope>NUCLEOTIDE SEQUENCE [LARGE SCALE GENOMIC DNA]</scope>
</reference>
<dbReference type="PANTHER" id="PTHR30572:SF4">
    <property type="entry name" value="ABC TRANSPORTER PERMEASE YTRF"/>
    <property type="match status" value="1"/>
</dbReference>
<evidence type="ECO:0000256" key="1">
    <source>
        <dbReference type="ARBA" id="ARBA00004651"/>
    </source>
</evidence>
<protein>
    <recommendedName>
        <fullName evidence="12">FtsX-like permease family protein</fullName>
    </recommendedName>
</protein>
<feature type="transmembrane region" description="Helical" evidence="7">
    <location>
        <begin position="325"/>
        <end position="349"/>
    </location>
</feature>
<feature type="transmembrane region" description="Helical" evidence="7">
    <location>
        <begin position="412"/>
        <end position="436"/>
    </location>
</feature>
<dbReference type="InterPro" id="IPR050250">
    <property type="entry name" value="Macrolide_Exporter_MacB"/>
</dbReference>
<evidence type="ECO:0000259" key="9">
    <source>
        <dbReference type="Pfam" id="PF12704"/>
    </source>
</evidence>
<feature type="transmembrane region" description="Helical" evidence="7">
    <location>
        <begin position="6"/>
        <end position="27"/>
    </location>
</feature>
<comment type="subcellular location">
    <subcellularLocation>
        <location evidence="1">Cell membrane</location>
        <topology evidence="1">Multi-pass membrane protein</topology>
    </subcellularLocation>
</comment>
<dbReference type="AlphaFoldDB" id="A0A2A4X0Z7"/>
<keyword evidence="2" id="KW-1003">Cell membrane</keyword>
<dbReference type="GO" id="GO:0022857">
    <property type="term" value="F:transmembrane transporter activity"/>
    <property type="evidence" value="ECO:0007669"/>
    <property type="project" value="TreeGrafter"/>
</dbReference>
<evidence type="ECO:0000256" key="4">
    <source>
        <dbReference type="ARBA" id="ARBA00022989"/>
    </source>
</evidence>